<dbReference type="PATRIC" id="fig|43678.3.peg.2425"/>
<sequence>MTSTEHPGSIRIWGAPSFTEEPAVPYRAPEGRFVADPWSLATNVFEPGHAREWPDEVHYEHELVWGEGGPLDVEATGRRWLVPPSLGIWLPAGTRHKVRADPDVTVYATYLNPDQVAPRWESVVGVPVSALLRELLLHDTTAVMPDASRHSLQALAVEQMLPLPVASIELRMPRDVDLLHVAERLLASPGDGRSLDAWASDVGMSPRSFMRRFVAETGLSFAQWRILARTGAALVLLAEGRSVREVARTVGYSSPSTFVTVFRRTTGMSPAAYARLLGAPGH</sequence>
<dbReference type="AlphaFoldDB" id="A0A163R8F1"/>
<evidence type="ECO:0000256" key="3">
    <source>
        <dbReference type="ARBA" id="ARBA00023125"/>
    </source>
</evidence>
<dbReference type="InterPro" id="IPR018060">
    <property type="entry name" value="HTH_AraC"/>
</dbReference>
<evidence type="ECO:0000256" key="5">
    <source>
        <dbReference type="ARBA" id="ARBA00074140"/>
    </source>
</evidence>
<gene>
    <name evidence="8" type="primary">ripA_2</name>
    <name evidence="8" type="ORF">OJAG_23190</name>
</gene>
<keyword evidence="1" id="KW-0678">Repressor</keyword>
<dbReference type="SUPFAM" id="SSF46689">
    <property type="entry name" value="Homeodomain-like"/>
    <property type="match status" value="1"/>
</dbReference>
<dbReference type="PANTHER" id="PTHR11019">
    <property type="entry name" value="HTH-TYPE TRANSCRIPTIONAL REGULATOR NIMR"/>
    <property type="match status" value="1"/>
</dbReference>
<dbReference type="OrthoDB" id="2039152at2"/>
<evidence type="ECO:0000313" key="9">
    <source>
        <dbReference type="Proteomes" id="UP000076447"/>
    </source>
</evidence>
<dbReference type="Pfam" id="PF02311">
    <property type="entry name" value="AraC_binding"/>
    <property type="match status" value="1"/>
</dbReference>
<evidence type="ECO:0000259" key="7">
    <source>
        <dbReference type="PROSITE" id="PS01124"/>
    </source>
</evidence>
<accession>A0A163R8F1</accession>
<dbReference type="PRINTS" id="PR00032">
    <property type="entry name" value="HTHARAC"/>
</dbReference>
<evidence type="ECO:0000256" key="2">
    <source>
        <dbReference type="ARBA" id="ARBA00023015"/>
    </source>
</evidence>
<dbReference type="Gene3D" id="1.10.10.60">
    <property type="entry name" value="Homeodomain-like"/>
    <property type="match status" value="2"/>
</dbReference>
<dbReference type="PANTHER" id="PTHR11019:SF199">
    <property type="entry name" value="HTH-TYPE TRANSCRIPTIONAL REGULATOR NIMR"/>
    <property type="match status" value="1"/>
</dbReference>
<dbReference type="Proteomes" id="UP000076447">
    <property type="component" value="Unassembled WGS sequence"/>
</dbReference>
<dbReference type="InterPro" id="IPR009057">
    <property type="entry name" value="Homeodomain-like_sf"/>
</dbReference>
<reference evidence="8 9" key="1">
    <citation type="submission" date="2016-01" db="EMBL/GenBank/DDBJ databases">
        <title>Genome sequence of Oerskovia enterophila VJag, an agar and cellulose degrading bacterium.</title>
        <authorList>
            <person name="Poehlein A."/>
            <person name="Jag V."/>
            <person name="Bengelsdorf F."/>
            <person name="Duerre P."/>
            <person name="Daniel R."/>
        </authorList>
    </citation>
    <scope>NUCLEOTIDE SEQUENCE [LARGE SCALE GENOMIC DNA]</scope>
    <source>
        <strain evidence="8 9">VJag</strain>
    </source>
</reference>
<comment type="caution">
    <text evidence="8">The sequence shown here is derived from an EMBL/GenBank/DDBJ whole genome shotgun (WGS) entry which is preliminary data.</text>
</comment>
<keyword evidence="2" id="KW-0805">Transcription regulation</keyword>
<keyword evidence="4" id="KW-0804">Transcription</keyword>
<dbReference type="InterPro" id="IPR011051">
    <property type="entry name" value="RmlC_Cupin_sf"/>
</dbReference>
<dbReference type="InterPro" id="IPR003313">
    <property type="entry name" value="AraC-bd"/>
</dbReference>
<dbReference type="InterPro" id="IPR020449">
    <property type="entry name" value="Tscrpt_reg_AraC-type_HTH"/>
</dbReference>
<evidence type="ECO:0000256" key="6">
    <source>
        <dbReference type="ARBA" id="ARBA00079449"/>
    </source>
</evidence>
<dbReference type="GO" id="GO:0043565">
    <property type="term" value="F:sequence-specific DNA binding"/>
    <property type="evidence" value="ECO:0007669"/>
    <property type="project" value="InterPro"/>
</dbReference>
<name>A0A163R8F1_9CELL</name>
<keyword evidence="3" id="KW-0238">DNA-binding</keyword>
<evidence type="ECO:0000256" key="1">
    <source>
        <dbReference type="ARBA" id="ARBA00022491"/>
    </source>
</evidence>
<organism evidence="8 9">
    <name type="scientific">Oerskovia enterophila</name>
    <dbReference type="NCBI Taxonomy" id="43678"/>
    <lineage>
        <taxon>Bacteria</taxon>
        <taxon>Bacillati</taxon>
        <taxon>Actinomycetota</taxon>
        <taxon>Actinomycetes</taxon>
        <taxon>Micrococcales</taxon>
        <taxon>Cellulomonadaceae</taxon>
        <taxon>Oerskovia</taxon>
    </lineage>
</organism>
<dbReference type="Pfam" id="PF12833">
    <property type="entry name" value="HTH_18"/>
    <property type="match status" value="1"/>
</dbReference>
<dbReference type="FunFam" id="1.10.10.60:FF:000132">
    <property type="entry name" value="AraC family transcriptional regulator"/>
    <property type="match status" value="1"/>
</dbReference>
<evidence type="ECO:0000313" key="8">
    <source>
        <dbReference type="EMBL" id="KZM34949.1"/>
    </source>
</evidence>
<feature type="domain" description="HTH araC/xylS-type" evidence="7">
    <location>
        <begin position="176"/>
        <end position="276"/>
    </location>
</feature>
<dbReference type="GO" id="GO:0003700">
    <property type="term" value="F:DNA-binding transcription factor activity"/>
    <property type="evidence" value="ECO:0007669"/>
    <property type="project" value="InterPro"/>
</dbReference>
<dbReference type="STRING" id="43678.OJAG_23190"/>
<protein>
    <recommendedName>
        <fullName evidence="5">HTH-type transcriptional regulator RipA</fullName>
    </recommendedName>
    <alternativeName>
        <fullName evidence="6">Repressor of iron proteins A</fullName>
    </alternativeName>
</protein>
<evidence type="ECO:0000256" key="4">
    <source>
        <dbReference type="ARBA" id="ARBA00023163"/>
    </source>
</evidence>
<dbReference type="PROSITE" id="PS01124">
    <property type="entry name" value="HTH_ARAC_FAMILY_2"/>
    <property type="match status" value="1"/>
</dbReference>
<dbReference type="SUPFAM" id="SSF51182">
    <property type="entry name" value="RmlC-like cupins"/>
    <property type="match status" value="1"/>
</dbReference>
<dbReference type="SMART" id="SM00342">
    <property type="entry name" value="HTH_ARAC"/>
    <property type="match status" value="1"/>
</dbReference>
<dbReference type="RefSeq" id="WP_082849015.1">
    <property type="nucleotide sequence ID" value="NZ_LRIE01000075.1"/>
</dbReference>
<dbReference type="EMBL" id="LRIE01000075">
    <property type="protein sequence ID" value="KZM34949.1"/>
    <property type="molecule type" value="Genomic_DNA"/>
</dbReference>
<proteinExistence type="predicted"/>